<proteinExistence type="predicted"/>
<dbReference type="AlphaFoldDB" id="A0A0S7BZT9"/>
<protein>
    <submittedName>
        <fullName evidence="1">Uncharacterized protein</fullName>
    </submittedName>
</protein>
<dbReference type="Proteomes" id="UP000053091">
    <property type="component" value="Unassembled WGS sequence"/>
</dbReference>
<gene>
    <name evidence="1" type="ORF">TBC1_11329</name>
</gene>
<dbReference type="EMBL" id="DF968182">
    <property type="protein sequence ID" value="GAP42200.1"/>
    <property type="molecule type" value="Genomic_DNA"/>
</dbReference>
<name>A0A0S7BZT9_9BACT</name>
<organism evidence="1">
    <name type="scientific">Lentimicrobium saccharophilum</name>
    <dbReference type="NCBI Taxonomy" id="1678841"/>
    <lineage>
        <taxon>Bacteria</taxon>
        <taxon>Pseudomonadati</taxon>
        <taxon>Bacteroidota</taxon>
        <taxon>Bacteroidia</taxon>
        <taxon>Bacteroidales</taxon>
        <taxon>Lentimicrobiaceae</taxon>
        <taxon>Lentimicrobium</taxon>
    </lineage>
</organism>
<accession>A0A0S7BZT9</accession>
<reference evidence="1" key="1">
    <citation type="journal article" date="2015" name="Genome Announc.">
        <title>Draft Genome Sequence of Bacteroidales Strain TBC1, a Novel Isolate from a Methanogenic Wastewater Treatment System.</title>
        <authorList>
            <person name="Tourlousse D.M."/>
            <person name="Matsuura N."/>
            <person name="Sun L."/>
            <person name="Toyonaga M."/>
            <person name="Kuroda K."/>
            <person name="Ohashi A."/>
            <person name="Cruz R."/>
            <person name="Yamaguchi T."/>
            <person name="Sekiguchi Y."/>
        </authorList>
    </citation>
    <scope>NUCLEOTIDE SEQUENCE [LARGE SCALE GENOMIC DNA]</scope>
    <source>
        <strain evidence="1">TBC1</strain>
    </source>
</reference>
<evidence type="ECO:0000313" key="2">
    <source>
        <dbReference type="Proteomes" id="UP000053091"/>
    </source>
</evidence>
<keyword evidence="2" id="KW-1185">Reference proteome</keyword>
<dbReference type="STRING" id="1678841.TBC1_11329"/>
<sequence length="47" mass="5522">MFFLLNRVHSGNVRHVPGLSQFAIYQWMKKNDSLQENAIVNITRFNS</sequence>
<evidence type="ECO:0000313" key="1">
    <source>
        <dbReference type="EMBL" id="GAP42200.1"/>
    </source>
</evidence>